<proteinExistence type="predicted"/>
<organism evidence="1">
    <name type="scientific">marine sediment metagenome</name>
    <dbReference type="NCBI Taxonomy" id="412755"/>
    <lineage>
        <taxon>unclassified sequences</taxon>
        <taxon>metagenomes</taxon>
        <taxon>ecological metagenomes</taxon>
    </lineage>
</organism>
<reference evidence="1" key="1">
    <citation type="journal article" date="2014" name="Front. Microbiol.">
        <title>High frequency of phylogenetically diverse reductive dehalogenase-homologous genes in deep subseafloor sedimentary metagenomes.</title>
        <authorList>
            <person name="Kawai M."/>
            <person name="Futagami T."/>
            <person name="Toyoda A."/>
            <person name="Takaki Y."/>
            <person name="Nishi S."/>
            <person name="Hori S."/>
            <person name="Arai W."/>
            <person name="Tsubouchi T."/>
            <person name="Morono Y."/>
            <person name="Uchiyama I."/>
            <person name="Ito T."/>
            <person name="Fujiyama A."/>
            <person name="Inagaki F."/>
            <person name="Takami H."/>
        </authorList>
    </citation>
    <scope>NUCLEOTIDE SEQUENCE</scope>
    <source>
        <strain evidence="1">Expedition CK06-06</strain>
    </source>
</reference>
<dbReference type="AlphaFoldDB" id="X1F4M6"/>
<evidence type="ECO:0000313" key="1">
    <source>
        <dbReference type="EMBL" id="GAH15753.1"/>
    </source>
</evidence>
<accession>X1F4M6</accession>
<protein>
    <submittedName>
        <fullName evidence="1">Uncharacterized protein</fullName>
    </submittedName>
</protein>
<feature type="non-terminal residue" evidence="1">
    <location>
        <position position="1"/>
    </location>
</feature>
<dbReference type="EMBL" id="BART01034224">
    <property type="protein sequence ID" value="GAH15753.1"/>
    <property type="molecule type" value="Genomic_DNA"/>
</dbReference>
<gene>
    <name evidence="1" type="ORF">S01H4_58567</name>
</gene>
<name>X1F4M6_9ZZZZ</name>
<sequence>KRTLPVLVPEMTYDNLKIGEGDSASAAFAYLALGRYDDTEAESVKRNLLDYCEQDTVAMVKLHERLFEFA</sequence>
<comment type="caution">
    <text evidence="1">The sequence shown here is derived from an EMBL/GenBank/DDBJ whole genome shotgun (WGS) entry which is preliminary data.</text>
</comment>